<reference evidence="4 5" key="1">
    <citation type="journal article" date="2020" name="bioRxiv">
        <title>Whole genome comparisons of ergot fungi reveals the divergence and evolution of species within the genus Claviceps are the result of varying mechanisms driving genome evolution and host range expansion.</title>
        <authorList>
            <person name="Wyka S.A."/>
            <person name="Mondo S.J."/>
            <person name="Liu M."/>
            <person name="Dettman J."/>
            <person name="Nalam V."/>
            <person name="Broders K.D."/>
        </authorList>
    </citation>
    <scope>NUCLEOTIDE SEQUENCE [LARGE SCALE GENOMIC DNA]</scope>
    <source>
        <strain evidence="4 5">LM583</strain>
    </source>
</reference>
<dbReference type="EMBL" id="SRPR01000855">
    <property type="protein sequence ID" value="KAG5950343.1"/>
    <property type="molecule type" value="Genomic_DNA"/>
</dbReference>
<feature type="compositionally biased region" description="Basic and acidic residues" evidence="2">
    <location>
        <begin position="51"/>
        <end position="64"/>
    </location>
</feature>
<keyword evidence="5" id="KW-1185">Reference proteome</keyword>
<feature type="region of interest" description="Disordered" evidence="2">
    <location>
        <begin position="344"/>
        <end position="462"/>
    </location>
</feature>
<feature type="non-terminal residue" evidence="4">
    <location>
        <position position="1"/>
    </location>
</feature>
<dbReference type="InterPro" id="IPR013087">
    <property type="entry name" value="Znf_C2H2_type"/>
</dbReference>
<feature type="compositionally biased region" description="Basic and acidic residues" evidence="2">
    <location>
        <begin position="445"/>
        <end position="462"/>
    </location>
</feature>
<evidence type="ECO:0000259" key="3">
    <source>
        <dbReference type="PROSITE" id="PS50157"/>
    </source>
</evidence>
<sequence>PVNVEPVPVYAEPQPGHIEPQTVNVKPHVEPRRRQIIEMEPQRGSSNSRRSSSDSRRHSGSQHDDVEEVPNTPRVGGVNDMYQVVMQLLQQQSITQQQQKAMQEQQNVTQAAMLQALQLINRGQSTQPAILSTSDKYQSAAVQSAPRLRPTDIGFFDPDVADEKGQGVIAEGKSSTTIYKCVLAFTQRLEDMAASHSEKAVKDNWIACLKGQAILWHSRHLRPAERQKLRDASLETICKRLVEHFRESQSEVLDRIKKAKFTLQKYHNGESLTIFVNNLLQDARVYFNEETAQIRTVHQAFDSQIQLVIPPPTEGMTVEQFLVQLRDRESTIRALARDKFKTAMNQQFRDSRNITNDRYNRRQQDDNYRNFSRPHGQHGQYQGARSDSRDHQNGYQNGFQNGYQRPQGQNDARNWPRPDANRAVVPFGDMSTRDTGRQPAARGEYNADARGRDQDNGEDHRDQYDQYENQDIVDQAQRAQEEFQVPYPEVEWDMEYTEGWRHLPADENAGEKVQCVDIERPAHIQCRMCGAHCSSRNSLSRHLEDQHGIDKQTSEGADKTVEETDETAQDKLSTTEKHVLAPDLIESCYVANHTASGSKRSNFELAAEPLTPNFGLAAEPSKPDI</sequence>
<proteinExistence type="predicted"/>
<feature type="compositionally biased region" description="Basic and acidic residues" evidence="2">
    <location>
        <begin position="358"/>
        <end position="368"/>
    </location>
</feature>
<organism evidence="4 5">
    <name type="scientific">Claviceps arundinis</name>
    <dbReference type="NCBI Taxonomy" id="1623583"/>
    <lineage>
        <taxon>Eukaryota</taxon>
        <taxon>Fungi</taxon>
        <taxon>Dikarya</taxon>
        <taxon>Ascomycota</taxon>
        <taxon>Pezizomycotina</taxon>
        <taxon>Sordariomycetes</taxon>
        <taxon>Hypocreomycetidae</taxon>
        <taxon>Hypocreales</taxon>
        <taxon>Clavicipitaceae</taxon>
        <taxon>Claviceps</taxon>
    </lineage>
</organism>
<dbReference type="Proteomes" id="UP000742024">
    <property type="component" value="Unassembled WGS sequence"/>
</dbReference>
<evidence type="ECO:0000313" key="5">
    <source>
        <dbReference type="Proteomes" id="UP000742024"/>
    </source>
</evidence>
<dbReference type="PROSITE" id="PS00028">
    <property type="entry name" value="ZINC_FINGER_C2H2_1"/>
    <property type="match status" value="1"/>
</dbReference>
<feature type="compositionally biased region" description="Basic and acidic residues" evidence="2">
    <location>
        <begin position="544"/>
        <end position="562"/>
    </location>
</feature>
<feature type="compositionally biased region" description="Basic and acidic residues" evidence="2">
    <location>
        <begin position="27"/>
        <end position="41"/>
    </location>
</feature>
<feature type="region of interest" description="Disordered" evidence="2">
    <location>
        <begin position="1"/>
        <end position="77"/>
    </location>
</feature>
<evidence type="ECO:0000256" key="1">
    <source>
        <dbReference type="PROSITE-ProRule" id="PRU00042"/>
    </source>
</evidence>
<evidence type="ECO:0000256" key="2">
    <source>
        <dbReference type="SAM" id="MobiDB-lite"/>
    </source>
</evidence>
<feature type="non-terminal residue" evidence="4">
    <location>
        <position position="625"/>
    </location>
</feature>
<gene>
    <name evidence="4" type="ORF">E4U57_007833</name>
</gene>
<accession>A0ABQ7P4C8</accession>
<evidence type="ECO:0000313" key="4">
    <source>
        <dbReference type="EMBL" id="KAG5950343.1"/>
    </source>
</evidence>
<comment type="caution">
    <text evidence="4">The sequence shown here is derived from an EMBL/GenBank/DDBJ whole genome shotgun (WGS) entry which is preliminary data.</text>
</comment>
<feature type="compositionally biased region" description="Polar residues" evidence="2">
    <location>
        <begin position="393"/>
        <end position="412"/>
    </location>
</feature>
<feature type="domain" description="C2H2-type" evidence="3">
    <location>
        <begin position="524"/>
        <end position="552"/>
    </location>
</feature>
<feature type="compositionally biased region" description="Polar residues" evidence="2">
    <location>
        <begin position="344"/>
        <end position="357"/>
    </location>
</feature>
<keyword evidence="1" id="KW-0863">Zinc-finger</keyword>
<feature type="region of interest" description="Disordered" evidence="2">
    <location>
        <begin position="544"/>
        <end position="572"/>
    </location>
</feature>
<keyword evidence="1" id="KW-0479">Metal-binding</keyword>
<name>A0ABQ7P4C8_9HYPO</name>
<keyword evidence="1" id="KW-0862">Zinc</keyword>
<protein>
    <recommendedName>
        <fullName evidence="3">C2H2-type domain-containing protein</fullName>
    </recommendedName>
</protein>
<dbReference type="PROSITE" id="PS50157">
    <property type="entry name" value="ZINC_FINGER_C2H2_2"/>
    <property type="match status" value="1"/>
</dbReference>